<keyword evidence="3 6" id="KW-0378">Hydrolase</keyword>
<protein>
    <recommendedName>
        <fullName evidence="2">Thioesterase TesA</fullName>
    </recommendedName>
</protein>
<reference evidence="6 7" key="1">
    <citation type="submission" date="2019-12" db="EMBL/GenBank/DDBJ databases">
        <title>Nocardia sp. nov. ET3-3 isolated from soil.</title>
        <authorList>
            <person name="Kanchanasin P."/>
            <person name="Tanasupawat S."/>
            <person name="Yuki M."/>
            <person name="Kudo T."/>
        </authorList>
    </citation>
    <scope>NUCLEOTIDE SEQUENCE [LARGE SCALE GENOMIC DNA]</scope>
    <source>
        <strain evidence="6 7">ET3-3</strain>
    </source>
</reference>
<dbReference type="SMART" id="SM00824">
    <property type="entry name" value="PKS_TE"/>
    <property type="match status" value="1"/>
</dbReference>
<dbReference type="InterPro" id="IPR001031">
    <property type="entry name" value="Thioesterase"/>
</dbReference>
<dbReference type="Proteomes" id="UP000466794">
    <property type="component" value="Unassembled WGS sequence"/>
</dbReference>
<dbReference type="PANTHER" id="PTHR11487">
    <property type="entry name" value="THIOESTERASE"/>
    <property type="match status" value="1"/>
</dbReference>
<dbReference type="Gene3D" id="3.40.50.1820">
    <property type="entry name" value="alpha/beta hydrolase"/>
    <property type="match status" value="1"/>
</dbReference>
<dbReference type="GO" id="GO:0008610">
    <property type="term" value="P:lipid biosynthetic process"/>
    <property type="evidence" value="ECO:0007669"/>
    <property type="project" value="TreeGrafter"/>
</dbReference>
<proteinExistence type="inferred from homology"/>
<comment type="caution">
    <text evidence="6">The sequence shown here is derived from an EMBL/GenBank/DDBJ whole genome shotgun (WGS) entry which is preliminary data.</text>
</comment>
<evidence type="ECO:0000256" key="2">
    <source>
        <dbReference type="ARBA" id="ARBA00015007"/>
    </source>
</evidence>
<gene>
    <name evidence="6" type="ORF">GPX89_14605</name>
</gene>
<accession>A0A7K1UW08</accession>
<name>A0A7K1UW08_9NOCA</name>
<dbReference type="InterPro" id="IPR012223">
    <property type="entry name" value="TEII"/>
</dbReference>
<feature type="domain" description="Thioesterase TesA-like" evidence="5">
    <location>
        <begin position="26"/>
        <end position="253"/>
    </location>
</feature>
<dbReference type="InterPro" id="IPR020802">
    <property type="entry name" value="TesA-like"/>
</dbReference>
<dbReference type="InterPro" id="IPR029058">
    <property type="entry name" value="AB_hydrolase_fold"/>
</dbReference>
<dbReference type="EMBL" id="WRPP01000002">
    <property type="protein sequence ID" value="MVU78472.1"/>
    <property type="molecule type" value="Genomic_DNA"/>
</dbReference>
<evidence type="ECO:0000259" key="5">
    <source>
        <dbReference type="SMART" id="SM00824"/>
    </source>
</evidence>
<dbReference type="PANTHER" id="PTHR11487:SF0">
    <property type="entry name" value="S-ACYL FATTY ACID SYNTHASE THIOESTERASE, MEDIUM CHAIN"/>
    <property type="match status" value="1"/>
</dbReference>
<evidence type="ECO:0000256" key="4">
    <source>
        <dbReference type="ARBA" id="ARBA00024293"/>
    </source>
</evidence>
<evidence type="ECO:0000256" key="1">
    <source>
        <dbReference type="ARBA" id="ARBA00007169"/>
    </source>
</evidence>
<keyword evidence="7" id="KW-1185">Reference proteome</keyword>
<dbReference type="RefSeq" id="WP_328601823.1">
    <property type="nucleotide sequence ID" value="NZ_WRPP01000002.1"/>
</dbReference>
<evidence type="ECO:0000313" key="7">
    <source>
        <dbReference type="Proteomes" id="UP000466794"/>
    </source>
</evidence>
<sequence>MTVTDLTTTAWLRELKSDPDPSTALVCFPPGGGSITAYRALARGFSSGTTVFGVQYPGRLDRLGDEPVPVLTELADQAAADLLAWPKSVRLAIFGHSMGATVAYEAARRVEAAGREVAHLFVSGRPAPAFAETRLLHAGPDEGLIADLERLSNDPASVQILREEPSLAELVLPALRSDYRAVETYRHEPGEPLRTAITALISSEDPTTTPAQAEEWRAYSAAGFDLATFPGGHFYLDLPENLSAIVALITRTLAGPVPGRSN</sequence>
<dbReference type="Pfam" id="PF00975">
    <property type="entry name" value="Thioesterase"/>
    <property type="match status" value="1"/>
</dbReference>
<comment type="similarity">
    <text evidence="1">Belongs to the thioesterase family.</text>
</comment>
<organism evidence="6 7">
    <name type="scientific">Nocardia terrae</name>
    <dbReference type="NCBI Taxonomy" id="2675851"/>
    <lineage>
        <taxon>Bacteria</taxon>
        <taxon>Bacillati</taxon>
        <taxon>Actinomycetota</taxon>
        <taxon>Actinomycetes</taxon>
        <taxon>Mycobacteriales</taxon>
        <taxon>Nocardiaceae</taxon>
        <taxon>Nocardia</taxon>
    </lineage>
</organism>
<dbReference type="SUPFAM" id="SSF53474">
    <property type="entry name" value="alpha/beta-Hydrolases"/>
    <property type="match status" value="1"/>
</dbReference>
<evidence type="ECO:0000313" key="6">
    <source>
        <dbReference type="EMBL" id="MVU78472.1"/>
    </source>
</evidence>
<comment type="catalytic activity">
    <reaction evidence="4">
        <text>a fatty acyl-CoA + H2O = a fatty acid + CoA + H(+)</text>
        <dbReference type="Rhea" id="RHEA:16781"/>
        <dbReference type="ChEBI" id="CHEBI:15377"/>
        <dbReference type="ChEBI" id="CHEBI:15378"/>
        <dbReference type="ChEBI" id="CHEBI:28868"/>
        <dbReference type="ChEBI" id="CHEBI:57287"/>
        <dbReference type="ChEBI" id="CHEBI:77636"/>
    </reaction>
</comment>
<dbReference type="GO" id="GO:0016787">
    <property type="term" value="F:hydrolase activity"/>
    <property type="evidence" value="ECO:0007669"/>
    <property type="project" value="UniProtKB-KW"/>
</dbReference>
<dbReference type="AlphaFoldDB" id="A0A7K1UW08"/>
<evidence type="ECO:0000256" key="3">
    <source>
        <dbReference type="ARBA" id="ARBA00022801"/>
    </source>
</evidence>